<sequence length="640" mass="69620">MAKPSSSDHGFFQEAPILLNQFYDDVAFRRAFKLFVPPSVAAKKGPEVAALGEEVLADQIFTWVTDSERNKPYIKGNGRDPFGQFRGQLVVGEGWRKLQEFGIRKGIVATGYESEYGPFCRVVQFLRLHLWTPSSSMVPCPSAMHDGATRLLQLQLASPNLDSQRRRVFQNALGHLLSRDPDTAWTSGQWMTERTGGSDVSLTETLATLSPQSPPGLASAKEAIPLGPWSISGFKWFSSATDSDMTVLLAKTPRGLSAFLAPMRRHAPDARTTAGRAMGNSGTELNGVRIQRLKNKLGTRSLPTAELELRGMRAWLLGEEGRGIHQVSTVLNITRIYSAVSATGFVGRGVSVAKAYARVRSVGSGRGGRMVLAESALHMRTLADLTAEYHGLTHLSVLAAYVLGLEEYPMGHGEPLPGPLARVTPRGEHVAPLLRVLAQVTKAYVCKNATALLYSCMESLGGVGYLENEEQESLNLAKLYRDCCVLAIWEGTTDVLSTDFIRAVKHPRGGRACIEALDAFIEASGIGDVEGSERLSGWKPVRAWEGLKGRFGQESQEELMGDARQIVWVLAEVLITVLLFVDAESDGSPVAADVLRRFVAVKRLGGSEVAITAGQSGDTRLRRDQLIVYGEEMGVPDAKL</sequence>
<dbReference type="Pfam" id="PF02770">
    <property type="entry name" value="Acyl-CoA_dh_M"/>
    <property type="match status" value="1"/>
</dbReference>
<comment type="similarity">
    <text evidence="1 4">Belongs to the acyl-CoA dehydrogenase family.</text>
</comment>
<keyword evidence="3 4" id="KW-0274">FAD</keyword>
<protein>
    <submittedName>
        <fullName evidence="7">Related to acyl-CoA dehydrogenase</fullName>
    </submittedName>
</protein>
<evidence type="ECO:0000259" key="6">
    <source>
        <dbReference type="Pfam" id="PF02770"/>
    </source>
</evidence>
<evidence type="ECO:0000313" key="8">
    <source>
        <dbReference type="Proteomes" id="UP001187682"/>
    </source>
</evidence>
<dbReference type="InterPro" id="IPR006091">
    <property type="entry name" value="Acyl-CoA_Oxase/DH_mid-dom"/>
</dbReference>
<name>A0AAE8MSQ6_9PEZI</name>
<keyword evidence="2 4" id="KW-0285">Flavoprotein</keyword>
<proteinExistence type="inferred from homology"/>
<evidence type="ECO:0000256" key="1">
    <source>
        <dbReference type="ARBA" id="ARBA00009347"/>
    </source>
</evidence>
<keyword evidence="8" id="KW-1185">Reference proteome</keyword>
<evidence type="ECO:0000256" key="2">
    <source>
        <dbReference type="ARBA" id="ARBA00022630"/>
    </source>
</evidence>
<gene>
    <name evidence="7" type="ORF">DNG_01234</name>
</gene>
<feature type="domain" description="Acyl-CoA oxidase/dehydrogenase middle" evidence="6">
    <location>
        <begin position="189"/>
        <end position="310"/>
    </location>
</feature>
<evidence type="ECO:0000259" key="5">
    <source>
        <dbReference type="Pfam" id="PF00441"/>
    </source>
</evidence>
<dbReference type="PANTHER" id="PTHR42707:SF2">
    <property type="entry name" value="ACD11 DEHYDROGENASE"/>
    <property type="match status" value="1"/>
</dbReference>
<reference evidence="7" key="1">
    <citation type="submission" date="2018-03" db="EMBL/GenBank/DDBJ databases">
        <authorList>
            <person name="Guldener U."/>
        </authorList>
    </citation>
    <scope>NUCLEOTIDE SEQUENCE</scope>
</reference>
<organism evidence="7 8">
    <name type="scientific">Cephalotrichum gorgonifer</name>
    <dbReference type="NCBI Taxonomy" id="2041049"/>
    <lineage>
        <taxon>Eukaryota</taxon>
        <taxon>Fungi</taxon>
        <taxon>Dikarya</taxon>
        <taxon>Ascomycota</taxon>
        <taxon>Pezizomycotina</taxon>
        <taxon>Sordariomycetes</taxon>
        <taxon>Hypocreomycetidae</taxon>
        <taxon>Microascales</taxon>
        <taxon>Microascaceae</taxon>
        <taxon>Cephalotrichum</taxon>
    </lineage>
</organism>
<keyword evidence="4" id="KW-0560">Oxidoreductase</keyword>
<dbReference type="GO" id="GO:0003995">
    <property type="term" value="F:acyl-CoA dehydrogenase activity"/>
    <property type="evidence" value="ECO:0007669"/>
    <property type="project" value="TreeGrafter"/>
</dbReference>
<dbReference type="Gene3D" id="1.20.140.10">
    <property type="entry name" value="Butyryl-CoA Dehydrogenase, subunit A, domain 3"/>
    <property type="match status" value="1"/>
</dbReference>
<dbReference type="PANTHER" id="PTHR42707">
    <property type="entry name" value="ACYL-COA DEHYDROGENASE"/>
    <property type="match status" value="1"/>
</dbReference>
<dbReference type="Proteomes" id="UP001187682">
    <property type="component" value="Unassembled WGS sequence"/>
</dbReference>
<evidence type="ECO:0000256" key="3">
    <source>
        <dbReference type="ARBA" id="ARBA00022827"/>
    </source>
</evidence>
<evidence type="ECO:0000313" key="7">
    <source>
        <dbReference type="EMBL" id="SPN97721.1"/>
    </source>
</evidence>
<dbReference type="Gene3D" id="2.40.110.20">
    <property type="match status" value="1"/>
</dbReference>
<dbReference type="InterPro" id="IPR052904">
    <property type="entry name" value="Acyl-CoA_dehydrogenase-like"/>
</dbReference>
<dbReference type="Pfam" id="PF00441">
    <property type="entry name" value="Acyl-CoA_dh_1"/>
    <property type="match status" value="1"/>
</dbReference>
<dbReference type="InterPro" id="IPR036250">
    <property type="entry name" value="AcylCo_DH-like_C"/>
</dbReference>
<dbReference type="InterPro" id="IPR009075">
    <property type="entry name" value="AcylCo_DH/oxidase_C"/>
</dbReference>
<dbReference type="InterPro" id="IPR009100">
    <property type="entry name" value="AcylCoA_DH/oxidase_NM_dom_sf"/>
</dbReference>
<evidence type="ECO:0000256" key="4">
    <source>
        <dbReference type="RuleBase" id="RU362125"/>
    </source>
</evidence>
<accession>A0AAE8MSQ6</accession>
<feature type="domain" description="Acyl-CoA dehydrogenase/oxidase C-terminal" evidence="5">
    <location>
        <begin position="433"/>
        <end position="501"/>
    </location>
</feature>
<comment type="cofactor">
    <cofactor evidence="4">
        <name>FAD</name>
        <dbReference type="ChEBI" id="CHEBI:57692"/>
    </cofactor>
</comment>
<dbReference type="SUPFAM" id="SSF47203">
    <property type="entry name" value="Acyl-CoA dehydrogenase C-terminal domain-like"/>
    <property type="match status" value="1"/>
</dbReference>
<dbReference type="SUPFAM" id="SSF56645">
    <property type="entry name" value="Acyl-CoA dehydrogenase NM domain-like"/>
    <property type="match status" value="1"/>
</dbReference>
<dbReference type="EMBL" id="ONZQ02000001">
    <property type="protein sequence ID" value="SPN97721.1"/>
    <property type="molecule type" value="Genomic_DNA"/>
</dbReference>
<comment type="caution">
    <text evidence="7">The sequence shown here is derived from an EMBL/GenBank/DDBJ whole genome shotgun (WGS) entry which is preliminary data.</text>
</comment>
<dbReference type="AlphaFoldDB" id="A0AAE8MSQ6"/>